<evidence type="ECO:0000256" key="11">
    <source>
        <dbReference type="ARBA" id="ARBA00023136"/>
    </source>
</evidence>
<evidence type="ECO:0000259" key="19">
    <source>
        <dbReference type="Pfam" id="PF00593"/>
    </source>
</evidence>
<keyword evidence="13 14" id="KW-0998">Cell outer membrane</keyword>
<dbReference type="PANTHER" id="PTHR32552:SF82">
    <property type="entry name" value="FCUA PROTEIN"/>
    <property type="match status" value="1"/>
</dbReference>
<reference evidence="21 22" key="1">
    <citation type="submission" date="2022-06" db="EMBL/GenBank/DDBJ databases">
        <title>Rhizosaccharibacter gen. nov. sp. nov. KSS12, endophytic bacteria isolated from sugarcane.</title>
        <authorList>
            <person name="Pitiwittayakul N."/>
        </authorList>
    </citation>
    <scope>NUCLEOTIDE SEQUENCE [LARGE SCALE GENOMIC DNA]</scope>
    <source>
        <strain evidence="21 22">KSS12</strain>
    </source>
</reference>
<evidence type="ECO:0000256" key="10">
    <source>
        <dbReference type="ARBA" id="ARBA00023077"/>
    </source>
</evidence>
<evidence type="ECO:0000256" key="3">
    <source>
        <dbReference type="ARBA" id="ARBA00022448"/>
    </source>
</evidence>
<dbReference type="Proteomes" id="UP001524547">
    <property type="component" value="Unassembled WGS sequence"/>
</dbReference>
<evidence type="ECO:0000256" key="13">
    <source>
        <dbReference type="ARBA" id="ARBA00023237"/>
    </source>
</evidence>
<name>A0ABT1VT45_9PROT</name>
<keyword evidence="12 21" id="KW-0675">Receptor</keyword>
<protein>
    <submittedName>
        <fullName evidence="21">TonB-dependent siderophore receptor</fullName>
    </submittedName>
</protein>
<evidence type="ECO:0000256" key="8">
    <source>
        <dbReference type="ARBA" id="ARBA00023004"/>
    </source>
</evidence>
<keyword evidence="9" id="KW-0406">Ion transport</keyword>
<evidence type="ECO:0000256" key="1">
    <source>
        <dbReference type="ARBA" id="ARBA00004571"/>
    </source>
</evidence>
<dbReference type="CDD" id="cd01347">
    <property type="entry name" value="ligand_gated_channel"/>
    <property type="match status" value="1"/>
</dbReference>
<evidence type="ECO:0000256" key="2">
    <source>
        <dbReference type="ARBA" id="ARBA00009810"/>
    </source>
</evidence>
<feature type="signal peptide" evidence="18">
    <location>
        <begin position="1"/>
        <end position="24"/>
    </location>
</feature>
<evidence type="ECO:0000256" key="18">
    <source>
        <dbReference type="SAM" id="SignalP"/>
    </source>
</evidence>
<evidence type="ECO:0000256" key="4">
    <source>
        <dbReference type="ARBA" id="ARBA00022452"/>
    </source>
</evidence>
<comment type="subcellular location">
    <subcellularLocation>
        <location evidence="1 14">Cell outer membrane</location>
        <topology evidence="1 14">Multi-pass membrane protein</topology>
    </subcellularLocation>
</comment>
<keyword evidence="5" id="KW-0410">Iron transport</keyword>
<keyword evidence="3 14" id="KW-0813">Transport</keyword>
<evidence type="ECO:0000256" key="12">
    <source>
        <dbReference type="ARBA" id="ARBA00023170"/>
    </source>
</evidence>
<evidence type="ECO:0000256" key="17">
    <source>
        <dbReference type="SAM" id="MobiDB-lite"/>
    </source>
</evidence>
<keyword evidence="7 18" id="KW-0732">Signal</keyword>
<feature type="domain" description="TonB-dependent receptor plug" evidence="20">
    <location>
        <begin position="97"/>
        <end position="197"/>
    </location>
</feature>
<dbReference type="SUPFAM" id="SSF56935">
    <property type="entry name" value="Porins"/>
    <property type="match status" value="1"/>
</dbReference>
<dbReference type="PROSITE" id="PS52016">
    <property type="entry name" value="TONB_DEPENDENT_REC_3"/>
    <property type="match status" value="1"/>
</dbReference>
<gene>
    <name evidence="21" type="ORF">NFI88_01460</name>
</gene>
<dbReference type="InterPro" id="IPR000531">
    <property type="entry name" value="Beta-barrel_TonB"/>
</dbReference>
<dbReference type="RefSeq" id="WP_422918244.1">
    <property type="nucleotide sequence ID" value="NZ_JAMZEJ010000001.1"/>
</dbReference>
<comment type="caution">
    <text evidence="21">The sequence shown here is derived from an EMBL/GenBank/DDBJ whole genome shotgun (WGS) entry which is preliminary data.</text>
</comment>
<dbReference type="Pfam" id="PF00593">
    <property type="entry name" value="TonB_dep_Rec_b-barrel"/>
    <property type="match status" value="1"/>
</dbReference>
<dbReference type="NCBIfam" id="TIGR01783">
    <property type="entry name" value="TonB-siderophor"/>
    <property type="match status" value="1"/>
</dbReference>
<evidence type="ECO:0000256" key="16">
    <source>
        <dbReference type="RuleBase" id="RU003357"/>
    </source>
</evidence>
<proteinExistence type="inferred from homology"/>
<evidence type="ECO:0000256" key="15">
    <source>
        <dbReference type="PROSITE-ProRule" id="PRU10144"/>
    </source>
</evidence>
<dbReference type="InterPro" id="IPR036942">
    <property type="entry name" value="Beta-barrel_TonB_sf"/>
</dbReference>
<organism evidence="21 22">
    <name type="scientific">Rhizosaccharibacter radicis</name>
    <dbReference type="NCBI Taxonomy" id="2782605"/>
    <lineage>
        <taxon>Bacteria</taxon>
        <taxon>Pseudomonadati</taxon>
        <taxon>Pseudomonadota</taxon>
        <taxon>Alphaproteobacteria</taxon>
        <taxon>Acetobacterales</taxon>
        <taxon>Acetobacteraceae</taxon>
        <taxon>Rhizosaccharibacter</taxon>
    </lineage>
</organism>
<dbReference type="InterPro" id="IPR039426">
    <property type="entry name" value="TonB-dep_rcpt-like"/>
</dbReference>
<feature type="short sequence motif" description="TonB C-terminal box" evidence="15">
    <location>
        <begin position="725"/>
        <end position="742"/>
    </location>
</feature>
<keyword evidence="4 14" id="KW-1134">Transmembrane beta strand</keyword>
<dbReference type="InterPro" id="IPR010105">
    <property type="entry name" value="TonB_sidphr_rcpt"/>
</dbReference>
<accession>A0ABT1VT45</accession>
<evidence type="ECO:0000256" key="6">
    <source>
        <dbReference type="ARBA" id="ARBA00022692"/>
    </source>
</evidence>
<keyword evidence="10 16" id="KW-0798">TonB box</keyword>
<comment type="similarity">
    <text evidence="2 14 16">Belongs to the TonB-dependent receptor family.</text>
</comment>
<evidence type="ECO:0000256" key="7">
    <source>
        <dbReference type="ARBA" id="ARBA00022729"/>
    </source>
</evidence>
<dbReference type="Gene3D" id="2.40.170.20">
    <property type="entry name" value="TonB-dependent receptor, beta-barrel domain"/>
    <property type="match status" value="1"/>
</dbReference>
<evidence type="ECO:0000259" key="20">
    <source>
        <dbReference type="Pfam" id="PF07715"/>
    </source>
</evidence>
<dbReference type="InterPro" id="IPR037066">
    <property type="entry name" value="Plug_dom_sf"/>
</dbReference>
<dbReference type="Gene3D" id="2.170.130.10">
    <property type="entry name" value="TonB-dependent receptor, plug domain"/>
    <property type="match status" value="1"/>
</dbReference>
<evidence type="ECO:0000256" key="9">
    <source>
        <dbReference type="ARBA" id="ARBA00023065"/>
    </source>
</evidence>
<evidence type="ECO:0000256" key="5">
    <source>
        <dbReference type="ARBA" id="ARBA00022496"/>
    </source>
</evidence>
<dbReference type="EMBL" id="JAMZEJ010000001">
    <property type="protein sequence ID" value="MCQ8239508.1"/>
    <property type="molecule type" value="Genomic_DNA"/>
</dbReference>
<feature type="chain" id="PRO_5046153286" evidence="18">
    <location>
        <begin position="25"/>
        <end position="742"/>
    </location>
</feature>
<feature type="domain" description="TonB-dependent receptor-like beta-barrel" evidence="19">
    <location>
        <begin position="311"/>
        <end position="712"/>
    </location>
</feature>
<dbReference type="PROSITE" id="PS01156">
    <property type="entry name" value="TONB_DEPENDENT_REC_2"/>
    <property type="match status" value="1"/>
</dbReference>
<evidence type="ECO:0000313" key="22">
    <source>
        <dbReference type="Proteomes" id="UP001524547"/>
    </source>
</evidence>
<keyword evidence="6 14" id="KW-0812">Transmembrane</keyword>
<keyword evidence="22" id="KW-1185">Reference proteome</keyword>
<keyword evidence="11 14" id="KW-0472">Membrane</keyword>
<sequence length="742" mass="81681">MPIRATRTAALAAFLALPTTSLLAAEPLPDQSGQPSPGTKAVHNRNKQPRKGQAASETVVPSPIASRRRDNGPETVEVTGRRRDPVVQGGALGNRRVLDTPFSIRTVTAAELQERQVKSLARVFSEDASLLPNGNTYSFNSYSVTVRGVPLDDLNGYKINGQPFYMTTVELPLESFEDIQLLKGASGFMYGFNAPGGLINFETKKPPQPGDKRIAAATLSYSSDSVVLQNVDLGGRVGNEALGYRVNLTHEQGRTYNGSNVRRYSGSVGLDAHLAPSLYWTADAIWQDRRVYGGIQGFILNNPIPYVGSALPGAPSGDRNFSAVPSTFFNSEVLYLASGLRWDIAPGLTGTVGYSHSYDWRRYAGEWPRLRDQAGDFTDYLSASQGVAVYDQVQAMLNGHLRTGPFTHEIIFGGAWQGLTRLTAKNSMTAALGPENLYQPLTPIVIPHDYSFPQYRSFRSDQAAVFLSDTISLGKRWSLIAGGRFTDYRSLSYSRTGGSPTAYTVTPLTPVAALLYHPWRDTTLYVSYVQALEDGGTVGDIYKNAFESLPPLRSDQVEVGAKIDRRSWAANAAVYRINRGAQYVNADNVYVSDGNLRLQGFEADGHVDLPYGFTLTDSVAWEEGIYQDTEADLQGNRVEGIPRFQNKFQITDRIPFVKNLSATAEVQYVDGLVGNANNSFNVPAYVLVNLRVSYVMRINKKPVMLRAEIDNIANKHFWGWQTSDYLYVGEPRTAFLSARVEF</sequence>
<keyword evidence="8" id="KW-0408">Iron</keyword>
<evidence type="ECO:0000256" key="14">
    <source>
        <dbReference type="PROSITE-ProRule" id="PRU01360"/>
    </source>
</evidence>
<dbReference type="PANTHER" id="PTHR32552">
    <property type="entry name" value="FERRICHROME IRON RECEPTOR-RELATED"/>
    <property type="match status" value="1"/>
</dbReference>
<feature type="region of interest" description="Disordered" evidence="17">
    <location>
        <begin position="26"/>
        <end position="91"/>
    </location>
</feature>
<dbReference type="InterPro" id="IPR010917">
    <property type="entry name" value="TonB_rcpt_CS"/>
</dbReference>
<dbReference type="InterPro" id="IPR012910">
    <property type="entry name" value="Plug_dom"/>
</dbReference>
<dbReference type="Pfam" id="PF07715">
    <property type="entry name" value="Plug"/>
    <property type="match status" value="1"/>
</dbReference>
<evidence type="ECO:0000313" key="21">
    <source>
        <dbReference type="EMBL" id="MCQ8239508.1"/>
    </source>
</evidence>